<evidence type="ECO:0000256" key="1">
    <source>
        <dbReference type="SAM" id="MobiDB-lite"/>
    </source>
</evidence>
<name>A0ABQ9P8V3_9PEZI</name>
<keyword evidence="3" id="KW-1185">Reference proteome</keyword>
<dbReference type="EMBL" id="JARUPT010001303">
    <property type="protein sequence ID" value="KAK0367542.1"/>
    <property type="molecule type" value="Genomic_DNA"/>
</dbReference>
<feature type="region of interest" description="Disordered" evidence="1">
    <location>
        <begin position="301"/>
        <end position="372"/>
    </location>
</feature>
<accession>A0ABQ9P8V3</accession>
<proteinExistence type="predicted"/>
<evidence type="ECO:0000313" key="2">
    <source>
        <dbReference type="EMBL" id="KAK0367542.1"/>
    </source>
</evidence>
<feature type="compositionally biased region" description="Polar residues" evidence="1">
    <location>
        <begin position="301"/>
        <end position="310"/>
    </location>
</feature>
<organism evidence="2 3">
    <name type="scientific">Colletotrichum limetticola</name>
    <dbReference type="NCBI Taxonomy" id="1209924"/>
    <lineage>
        <taxon>Eukaryota</taxon>
        <taxon>Fungi</taxon>
        <taxon>Dikarya</taxon>
        <taxon>Ascomycota</taxon>
        <taxon>Pezizomycotina</taxon>
        <taxon>Sordariomycetes</taxon>
        <taxon>Hypocreomycetidae</taxon>
        <taxon>Glomerellales</taxon>
        <taxon>Glomerellaceae</taxon>
        <taxon>Colletotrichum</taxon>
        <taxon>Colletotrichum acutatum species complex</taxon>
    </lineage>
</organism>
<protein>
    <submittedName>
        <fullName evidence="2">Uncharacterized protein</fullName>
    </submittedName>
</protein>
<gene>
    <name evidence="2" type="ORF">CLIM01_15101</name>
</gene>
<comment type="caution">
    <text evidence="2">The sequence shown here is derived from an EMBL/GenBank/DDBJ whole genome shotgun (WGS) entry which is preliminary data.</text>
</comment>
<evidence type="ECO:0000313" key="3">
    <source>
        <dbReference type="Proteomes" id="UP001169217"/>
    </source>
</evidence>
<reference evidence="2" key="1">
    <citation type="submission" date="2023-04" db="EMBL/GenBank/DDBJ databases">
        <title>Colletotrichum limetticola genome sequence.</title>
        <authorList>
            <person name="Baroncelli R."/>
        </authorList>
    </citation>
    <scope>NUCLEOTIDE SEQUENCE</scope>
    <source>
        <strain evidence="2">KLA-Anderson</strain>
    </source>
</reference>
<dbReference type="Proteomes" id="UP001169217">
    <property type="component" value="Unassembled WGS sequence"/>
</dbReference>
<sequence length="608" mass="67859">MYKAQQEIQTTDRRFVTLCTINMNDHEIFRHLATYPFTSATLKMLQCALRVIQKRYPLASLQNAGAEVSEYPPQEAFEQTEVPLHVTGEWINLMKIVADSIDTPERRVSLSLRLFARGEQADVDMIAEYLRLLRPAYPSFHFSDPVIFTSDDTETAARLYGTLDATTLISCNYDGAWFAAVAYADCVQLYGAQAESSSKLGQQAQTLFPGRTICFSEPLVTTPDKDTGALMLLSLRMLAGGGVPTMCADAASLQHLRARICIELLTQNLDARDADVSERLQQVQLEHSAFFDEAFIREDNSPSPVGSTFTADMGSGIGPSTFGVSPSPSRLFSHVGEGHPSSGRGSSETHHTSPKDPHRPSLSSRAVGPSPKVTRLRSGLVFGTRIRGISHSTSPLMPPPMPEECRVILGILSEAVAFYRSSRLSGSTELAVIWSAIKSGSKSEFYRRYMGLLFYEEMARLSSDQEVALRLKTSITKRELGEMRRHQSDFKIWHDICDLRRDWGPGRFVLLCVLPEGFQVGRGSRKEQQVQLRRVCKRLEDDRDPLSGYLDVAKELCAALVDVKLPCERLMIDDYHLKAYQDMSEPEFAAYMSLSPRPVIPLSRWGAH</sequence>
<feature type="compositionally biased region" description="Basic and acidic residues" evidence="1">
    <location>
        <begin position="347"/>
        <end position="359"/>
    </location>
</feature>